<dbReference type="GO" id="GO:0000987">
    <property type="term" value="F:cis-regulatory region sequence-specific DNA binding"/>
    <property type="evidence" value="ECO:0007669"/>
    <property type="project" value="InterPro"/>
</dbReference>
<accession>A0A1L8R302</accession>
<dbReference type="GO" id="GO:0015643">
    <property type="term" value="F:toxic substance binding"/>
    <property type="evidence" value="ECO:0007669"/>
    <property type="project" value="InterPro"/>
</dbReference>
<dbReference type="STRING" id="317010.RU96_GL001347"/>
<dbReference type="PIRSF" id="PIRSF003108">
    <property type="entry name" value="DinJ"/>
    <property type="match status" value="1"/>
</dbReference>
<gene>
    <name evidence="3" type="ORF">RU96_GL001347</name>
</gene>
<comment type="caution">
    <text evidence="3">The sequence shown here is derived from an EMBL/GenBank/DDBJ whole genome shotgun (WGS) entry which is preliminary data.</text>
</comment>
<evidence type="ECO:0000313" key="3">
    <source>
        <dbReference type="EMBL" id="OJG14131.1"/>
    </source>
</evidence>
<comment type="similarity">
    <text evidence="1">Belongs to the RelB/DinJ antitoxin family.</text>
</comment>
<dbReference type="Proteomes" id="UP000182835">
    <property type="component" value="Unassembled WGS sequence"/>
</dbReference>
<dbReference type="PANTHER" id="PTHR38781">
    <property type="entry name" value="ANTITOXIN DINJ-RELATED"/>
    <property type="match status" value="1"/>
</dbReference>
<dbReference type="InterPro" id="IPR007337">
    <property type="entry name" value="RelB/DinJ"/>
</dbReference>
<evidence type="ECO:0000256" key="1">
    <source>
        <dbReference type="ARBA" id="ARBA00010562"/>
    </source>
</evidence>
<organism evidence="3 4">
    <name type="scientific">Enterococcus canintestini</name>
    <dbReference type="NCBI Taxonomy" id="317010"/>
    <lineage>
        <taxon>Bacteria</taxon>
        <taxon>Bacillati</taxon>
        <taxon>Bacillota</taxon>
        <taxon>Bacilli</taxon>
        <taxon>Lactobacillales</taxon>
        <taxon>Enterococcaceae</taxon>
        <taxon>Enterococcus</taxon>
    </lineage>
</organism>
<name>A0A1L8R302_9ENTE</name>
<dbReference type="Pfam" id="PF04221">
    <property type="entry name" value="RelB"/>
    <property type="match status" value="1"/>
</dbReference>
<protein>
    <submittedName>
        <fullName evidence="3">RelB/DinJ family addiction module antitoxin</fullName>
    </submittedName>
</protein>
<proteinExistence type="inferred from homology"/>
<dbReference type="InterPro" id="IPR026262">
    <property type="entry name" value="DinJ"/>
</dbReference>
<dbReference type="Gene3D" id="1.10.1220.10">
    <property type="entry name" value="Met repressor-like"/>
    <property type="match status" value="1"/>
</dbReference>
<dbReference type="GO" id="GO:0006355">
    <property type="term" value="P:regulation of DNA-templated transcription"/>
    <property type="evidence" value="ECO:0007669"/>
    <property type="project" value="InterPro"/>
</dbReference>
<dbReference type="GO" id="GO:0044010">
    <property type="term" value="P:single-species biofilm formation"/>
    <property type="evidence" value="ECO:0007669"/>
    <property type="project" value="InterPro"/>
</dbReference>
<dbReference type="EMBL" id="JXKG01000024">
    <property type="protein sequence ID" value="OJG14131.1"/>
    <property type="molecule type" value="Genomic_DNA"/>
</dbReference>
<sequence>MKGVRKMAQINFRIDDELKEESKEIFDSLGIDLTTGIKIFLTKVVREKGIPFEMTVRKDNLAQALEEMKSEDYKSFDSVAELMKDLNDED</sequence>
<dbReference type="AlphaFoldDB" id="A0A1L8R302"/>
<evidence type="ECO:0000313" key="4">
    <source>
        <dbReference type="Proteomes" id="UP000182835"/>
    </source>
</evidence>
<evidence type="ECO:0000256" key="2">
    <source>
        <dbReference type="ARBA" id="ARBA00022649"/>
    </source>
</evidence>
<dbReference type="PANTHER" id="PTHR38781:SF1">
    <property type="entry name" value="ANTITOXIN DINJ-RELATED"/>
    <property type="match status" value="1"/>
</dbReference>
<reference evidence="3 4" key="1">
    <citation type="submission" date="2014-12" db="EMBL/GenBank/DDBJ databases">
        <title>Draft genome sequences of 29 type strains of Enterococci.</title>
        <authorList>
            <person name="Zhong Z."/>
            <person name="Sun Z."/>
            <person name="Liu W."/>
            <person name="Zhang W."/>
            <person name="Zhang H."/>
        </authorList>
    </citation>
    <scope>NUCLEOTIDE SEQUENCE [LARGE SCALE GENOMIC DNA]</scope>
    <source>
        <strain evidence="3 4">DSM 21207</strain>
    </source>
</reference>
<dbReference type="InterPro" id="IPR013321">
    <property type="entry name" value="Arc_rbn_hlx_hlx"/>
</dbReference>
<dbReference type="NCBIfam" id="TIGR02384">
    <property type="entry name" value="RelB_DinJ"/>
    <property type="match status" value="1"/>
</dbReference>
<keyword evidence="2" id="KW-1277">Toxin-antitoxin system</keyword>
<dbReference type="GO" id="GO:0006351">
    <property type="term" value="P:DNA-templated transcription"/>
    <property type="evidence" value="ECO:0007669"/>
    <property type="project" value="TreeGrafter"/>
</dbReference>